<keyword evidence="5" id="KW-0223">Dioxygenase</keyword>
<keyword evidence="2 3" id="KW-0408">Iron</keyword>
<comment type="similarity">
    <text evidence="3">Belongs to the iron/ascorbate-dependent oxidoreductase family.</text>
</comment>
<proteinExistence type="inferred from homology"/>
<feature type="domain" description="Fe2OG dioxygenase" evidence="4">
    <location>
        <begin position="208"/>
        <end position="309"/>
    </location>
</feature>
<gene>
    <name evidence="5" type="ORF">CKAN_01010300</name>
</gene>
<dbReference type="InterPro" id="IPR005123">
    <property type="entry name" value="Oxoglu/Fe-dep_dioxygenase_dom"/>
</dbReference>
<dbReference type="InterPro" id="IPR026992">
    <property type="entry name" value="DIOX_N"/>
</dbReference>
<protein>
    <submittedName>
        <fullName evidence="5">Gibberellin 2-beta-dioxygenase 8</fullName>
    </submittedName>
</protein>
<keyword evidence="1 3" id="KW-0479">Metal-binding</keyword>
<dbReference type="PANTHER" id="PTHR47990">
    <property type="entry name" value="2-OXOGLUTARATE (2OG) AND FE(II)-DEPENDENT OXYGENASE SUPERFAMILY PROTEIN-RELATED"/>
    <property type="match status" value="1"/>
</dbReference>
<evidence type="ECO:0000313" key="5">
    <source>
        <dbReference type="EMBL" id="RWR81420.1"/>
    </source>
</evidence>
<dbReference type="Pfam" id="PF14226">
    <property type="entry name" value="DIOX_N"/>
    <property type="match status" value="1"/>
</dbReference>
<dbReference type="GO" id="GO:0046872">
    <property type="term" value="F:metal ion binding"/>
    <property type="evidence" value="ECO:0007669"/>
    <property type="project" value="UniProtKB-KW"/>
</dbReference>
<dbReference type="AlphaFoldDB" id="A0A3S3NK86"/>
<reference evidence="5 6" key="1">
    <citation type="journal article" date="2019" name="Nat. Plants">
        <title>Stout camphor tree genome fills gaps in understanding of flowering plant genome evolution.</title>
        <authorList>
            <person name="Chaw S.M."/>
            <person name="Liu Y.C."/>
            <person name="Wu Y.W."/>
            <person name="Wang H.Y."/>
            <person name="Lin C.I."/>
            <person name="Wu C.S."/>
            <person name="Ke H.M."/>
            <person name="Chang L.Y."/>
            <person name="Hsu C.Y."/>
            <person name="Yang H.T."/>
            <person name="Sudianto E."/>
            <person name="Hsu M.H."/>
            <person name="Wu K.P."/>
            <person name="Wang L.N."/>
            <person name="Leebens-Mack J.H."/>
            <person name="Tsai I.J."/>
        </authorList>
    </citation>
    <scope>NUCLEOTIDE SEQUENCE [LARGE SCALE GENOMIC DNA]</scope>
    <source>
        <strain evidence="6">cv. Chaw 1501</strain>
        <tissue evidence="5">Young leaves</tissue>
    </source>
</reference>
<comment type="caution">
    <text evidence="5">The sequence shown here is derived from an EMBL/GenBank/DDBJ whole genome shotgun (WGS) entry which is preliminary data.</text>
</comment>
<dbReference type="SUPFAM" id="SSF51197">
    <property type="entry name" value="Clavaminate synthase-like"/>
    <property type="match status" value="1"/>
</dbReference>
<evidence type="ECO:0000256" key="3">
    <source>
        <dbReference type="RuleBase" id="RU003682"/>
    </source>
</evidence>
<sequence>MQSMWRSEMVSYPPPFRQTHLQEPASLDETLLNVHPNQKQPQQQTLGLDADLPFIDLLHPDPKVLGQACRDWGIFRLVNHGIPPQLTDRVRSYAKDLFALPFESKQSLFSSTSPIAYFWGSPNIQHSVLNLNRVEGFHALLPKLALQQQHQQQQQLQHDQPQQLMFESFRCSLEEYGQHMEAIGRSVFNVLADYLELDPAQKASYLAESDGFLRVYRYPCYLGDEKEVIGMDAHTDSSVLSILNQDEVGGLQLLRDQKWFDVKHIPNTLIVNIGDMMQAMSNDKCTSVEHRVAANVRSDRMSICYFAFPKEDGVILSSNYKPFTYKQFQAQVQQDIKATGFKVGLDRFRNKRINGSGCDPTQCD</sequence>
<evidence type="ECO:0000256" key="1">
    <source>
        <dbReference type="ARBA" id="ARBA00022723"/>
    </source>
</evidence>
<evidence type="ECO:0000313" key="6">
    <source>
        <dbReference type="Proteomes" id="UP000283530"/>
    </source>
</evidence>
<dbReference type="GO" id="GO:0051213">
    <property type="term" value="F:dioxygenase activity"/>
    <property type="evidence" value="ECO:0007669"/>
    <property type="project" value="UniProtKB-KW"/>
</dbReference>
<name>A0A3S3NK86_9MAGN</name>
<keyword evidence="3" id="KW-0560">Oxidoreductase</keyword>
<evidence type="ECO:0000259" key="4">
    <source>
        <dbReference type="PROSITE" id="PS51471"/>
    </source>
</evidence>
<dbReference type="OrthoDB" id="288590at2759"/>
<evidence type="ECO:0000256" key="2">
    <source>
        <dbReference type="ARBA" id="ARBA00023004"/>
    </source>
</evidence>
<dbReference type="EMBL" id="QPKB01000003">
    <property type="protein sequence ID" value="RWR81420.1"/>
    <property type="molecule type" value="Genomic_DNA"/>
</dbReference>
<dbReference type="PRINTS" id="PR00682">
    <property type="entry name" value="IPNSYNTHASE"/>
</dbReference>
<organism evidence="5 6">
    <name type="scientific">Cinnamomum micranthum f. kanehirae</name>
    <dbReference type="NCBI Taxonomy" id="337451"/>
    <lineage>
        <taxon>Eukaryota</taxon>
        <taxon>Viridiplantae</taxon>
        <taxon>Streptophyta</taxon>
        <taxon>Embryophyta</taxon>
        <taxon>Tracheophyta</taxon>
        <taxon>Spermatophyta</taxon>
        <taxon>Magnoliopsida</taxon>
        <taxon>Magnoliidae</taxon>
        <taxon>Laurales</taxon>
        <taxon>Lauraceae</taxon>
        <taxon>Cinnamomum</taxon>
    </lineage>
</organism>
<dbReference type="Gene3D" id="2.60.120.330">
    <property type="entry name" value="B-lactam Antibiotic, Isopenicillin N Synthase, Chain"/>
    <property type="match status" value="1"/>
</dbReference>
<dbReference type="InterPro" id="IPR044861">
    <property type="entry name" value="IPNS-like_FE2OG_OXY"/>
</dbReference>
<dbReference type="InterPro" id="IPR027443">
    <property type="entry name" value="IPNS-like_sf"/>
</dbReference>
<accession>A0A3S3NK86</accession>
<dbReference type="InterPro" id="IPR050231">
    <property type="entry name" value="Iron_ascorbate_oxido_reductase"/>
</dbReference>
<dbReference type="PROSITE" id="PS51471">
    <property type="entry name" value="FE2OG_OXY"/>
    <property type="match status" value="1"/>
</dbReference>
<dbReference type="Proteomes" id="UP000283530">
    <property type="component" value="Unassembled WGS sequence"/>
</dbReference>
<keyword evidence="6" id="KW-1185">Reference proteome</keyword>
<dbReference type="STRING" id="337451.A0A3S3NK86"/>
<dbReference type="Pfam" id="PF03171">
    <property type="entry name" value="2OG-FeII_Oxy"/>
    <property type="match status" value="1"/>
</dbReference>